<dbReference type="InterPro" id="IPR007891">
    <property type="entry name" value="CHASE3"/>
</dbReference>
<dbReference type="PROSITE" id="PS50109">
    <property type="entry name" value="HIS_KIN"/>
    <property type="match status" value="1"/>
</dbReference>
<dbReference type="Pfam" id="PF05227">
    <property type="entry name" value="CHASE3"/>
    <property type="match status" value="1"/>
</dbReference>
<dbReference type="InterPro" id="IPR003594">
    <property type="entry name" value="HATPase_dom"/>
</dbReference>
<dbReference type="CDD" id="cd19410">
    <property type="entry name" value="HK9-like_sensor"/>
    <property type="match status" value="1"/>
</dbReference>
<comment type="catalytic activity">
    <reaction evidence="1">
        <text>ATP + protein L-histidine = ADP + protein N-phospho-L-histidine.</text>
        <dbReference type="EC" id="2.7.13.3"/>
    </reaction>
</comment>
<feature type="transmembrane region" description="Helical" evidence="6">
    <location>
        <begin position="195"/>
        <end position="217"/>
    </location>
</feature>
<accession>A0A841H576</accession>
<dbReference type="InterPro" id="IPR005467">
    <property type="entry name" value="His_kinase_dom"/>
</dbReference>
<dbReference type="EMBL" id="JACHIA010000022">
    <property type="protein sequence ID" value="MBB6073200.1"/>
    <property type="molecule type" value="Genomic_DNA"/>
</dbReference>
<keyword evidence="3" id="KW-0597">Phosphoprotein</keyword>
<dbReference type="InterPro" id="IPR036097">
    <property type="entry name" value="HisK_dim/P_sf"/>
</dbReference>
<dbReference type="Gene3D" id="3.30.450.40">
    <property type="match status" value="1"/>
</dbReference>
<dbReference type="CDD" id="cd16922">
    <property type="entry name" value="HATPase_EvgS-ArcB-TorS-like"/>
    <property type="match status" value="1"/>
</dbReference>
<evidence type="ECO:0000259" key="7">
    <source>
        <dbReference type="PROSITE" id="PS50109"/>
    </source>
</evidence>
<dbReference type="GO" id="GO:0009927">
    <property type="term" value="F:histidine phosphotransfer kinase activity"/>
    <property type="evidence" value="ECO:0007669"/>
    <property type="project" value="TreeGrafter"/>
</dbReference>
<dbReference type="SUPFAM" id="SSF47384">
    <property type="entry name" value="Homodimeric domain of signal transducing histidine kinase"/>
    <property type="match status" value="1"/>
</dbReference>
<evidence type="ECO:0000313" key="9">
    <source>
        <dbReference type="Proteomes" id="UP000582837"/>
    </source>
</evidence>
<proteinExistence type="predicted"/>
<dbReference type="FunFam" id="3.30.565.10:FF:000006">
    <property type="entry name" value="Sensor histidine kinase WalK"/>
    <property type="match status" value="1"/>
</dbReference>
<dbReference type="InterPro" id="IPR004358">
    <property type="entry name" value="Sig_transdc_His_kin-like_C"/>
</dbReference>
<dbReference type="AlphaFoldDB" id="A0A841H576"/>
<dbReference type="RefSeq" id="WP_170038694.1">
    <property type="nucleotide sequence ID" value="NZ_JABDTL010000002.1"/>
</dbReference>
<dbReference type="PANTHER" id="PTHR43047:SF72">
    <property type="entry name" value="OSMOSENSING HISTIDINE PROTEIN KINASE SLN1"/>
    <property type="match status" value="1"/>
</dbReference>
<dbReference type="SUPFAM" id="SSF55874">
    <property type="entry name" value="ATPase domain of HSP90 chaperone/DNA topoisomerase II/histidine kinase"/>
    <property type="match status" value="1"/>
</dbReference>
<keyword evidence="4" id="KW-0808">Transferase</keyword>
<dbReference type="Proteomes" id="UP000582837">
    <property type="component" value="Unassembled WGS sequence"/>
</dbReference>
<evidence type="ECO:0000256" key="2">
    <source>
        <dbReference type="ARBA" id="ARBA00012438"/>
    </source>
</evidence>
<sequence length="635" mass="67579">MDEPSPAPPNGRFRPTLRHPWSRRLALFGPTLIVLLLGAMMLGGVRRATANARAVERSYQVTVALERALSSLKDAETSQRGYVLTGDEAYLAPARNARPRIARELAEARMRIASAAQRGRVDALEPLIDQRLDLVEQIVELRRTRGRDAAEAVIRAGGGKALMDTVRVRVAEIEREQDALLTVRSQRERRGADSLSLLLAGAVIASAVLALMGNLLFAGQARSEAALAAGLRDRADDEAALHTLARALAQALSVREVLECVAGSAVRSTRAFGAYIERAEAHEVRVVAGAGEGIPELGTTAPYPGSLTDEIIDSGKPALALQASDIGESMAPYLRRSCERCGGLMVPLQTGKELLGALVLLRTDEQGAFGDREVRHARALGDLAVAALRRVLVLEAEQAARAQAEAAVQTRDQVLRVVSHDLKNPVHTIRMAAQFLQETPDLPEPQRQRQLDVVVRATGRMNRLIMDLLDAARLQAGHALAVDPAPVRPADLLADVMDAFRTQVADRGQQLACGAPEPLPQVMADRDRVFQVLSNLVGNAVKFTPQGGQIGVSAAPGADGAVCFTVRDTGSGIPAENLPHLFDPFWQASSTAGLGTGLGLAIARGLVEAHGGSIDVASRVGEGTVFSFTLPAAAE</sequence>
<dbReference type="InterPro" id="IPR003661">
    <property type="entry name" value="HisK_dim/P_dom"/>
</dbReference>
<dbReference type="InterPro" id="IPR029016">
    <property type="entry name" value="GAF-like_dom_sf"/>
</dbReference>
<dbReference type="InterPro" id="IPR036890">
    <property type="entry name" value="HATPase_C_sf"/>
</dbReference>
<dbReference type="SMART" id="SM00387">
    <property type="entry name" value="HATPase_c"/>
    <property type="match status" value="1"/>
</dbReference>
<evidence type="ECO:0000256" key="6">
    <source>
        <dbReference type="SAM" id="Phobius"/>
    </source>
</evidence>
<dbReference type="Gene3D" id="1.10.287.130">
    <property type="match status" value="1"/>
</dbReference>
<evidence type="ECO:0000256" key="5">
    <source>
        <dbReference type="ARBA" id="ARBA00022777"/>
    </source>
</evidence>
<reference evidence="8 9" key="1">
    <citation type="submission" date="2020-08" db="EMBL/GenBank/DDBJ databases">
        <title>Genomic Encyclopedia of Type Strains, Phase IV (KMG-IV): sequencing the most valuable type-strain genomes for metagenomic binning, comparative biology and taxonomic classification.</title>
        <authorList>
            <person name="Goeker M."/>
        </authorList>
    </citation>
    <scope>NUCLEOTIDE SEQUENCE [LARGE SCALE GENOMIC DNA]</scope>
    <source>
        <strain evidence="8 9">DSM 29007</strain>
    </source>
</reference>
<organism evidence="8 9">
    <name type="scientific">Longimicrobium terrae</name>
    <dbReference type="NCBI Taxonomy" id="1639882"/>
    <lineage>
        <taxon>Bacteria</taxon>
        <taxon>Pseudomonadati</taxon>
        <taxon>Gemmatimonadota</taxon>
        <taxon>Longimicrobiia</taxon>
        <taxon>Longimicrobiales</taxon>
        <taxon>Longimicrobiaceae</taxon>
        <taxon>Longimicrobium</taxon>
    </lineage>
</organism>
<evidence type="ECO:0000256" key="4">
    <source>
        <dbReference type="ARBA" id="ARBA00022679"/>
    </source>
</evidence>
<dbReference type="CDD" id="cd00082">
    <property type="entry name" value="HisKA"/>
    <property type="match status" value="1"/>
</dbReference>
<dbReference type="EC" id="2.7.13.3" evidence="2"/>
<dbReference type="GO" id="GO:0005886">
    <property type="term" value="C:plasma membrane"/>
    <property type="evidence" value="ECO:0007669"/>
    <property type="project" value="TreeGrafter"/>
</dbReference>
<dbReference type="Pfam" id="PF02518">
    <property type="entry name" value="HATPase_c"/>
    <property type="match status" value="1"/>
</dbReference>
<keyword evidence="9" id="KW-1185">Reference proteome</keyword>
<dbReference type="PRINTS" id="PR00344">
    <property type="entry name" value="BCTRLSENSOR"/>
</dbReference>
<keyword evidence="6" id="KW-0812">Transmembrane</keyword>
<evidence type="ECO:0000256" key="1">
    <source>
        <dbReference type="ARBA" id="ARBA00000085"/>
    </source>
</evidence>
<dbReference type="SMART" id="SM00388">
    <property type="entry name" value="HisKA"/>
    <property type="match status" value="1"/>
</dbReference>
<protein>
    <recommendedName>
        <fullName evidence="2">histidine kinase</fullName>
        <ecNumber evidence="2">2.7.13.3</ecNumber>
    </recommendedName>
</protein>
<feature type="domain" description="Histidine kinase" evidence="7">
    <location>
        <begin position="417"/>
        <end position="634"/>
    </location>
</feature>
<feature type="transmembrane region" description="Helical" evidence="6">
    <location>
        <begin position="25"/>
        <end position="45"/>
    </location>
</feature>
<keyword evidence="6" id="KW-0472">Membrane</keyword>
<dbReference type="Pfam" id="PF00512">
    <property type="entry name" value="HisKA"/>
    <property type="match status" value="1"/>
</dbReference>
<dbReference type="GO" id="GO:0000155">
    <property type="term" value="F:phosphorelay sensor kinase activity"/>
    <property type="evidence" value="ECO:0007669"/>
    <property type="project" value="InterPro"/>
</dbReference>
<keyword evidence="5 8" id="KW-0418">Kinase</keyword>
<dbReference type="PANTHER" id="PTHR43047">
    <property type="entry name" value="TWO-COMPONENT HISTIDINE PROTEIN KINASE"/>
    <property type="match status" value="1"/>
</dbReference>
<keyword evidence="6" id="KW-1133">Transmembrane helix</keyword>
<gene>
    <name evidence="8" type="ORF">HNQ61_004867</name>
</gene>
<evidence type="ECO:0000256" key="3">
    <source>
        <dbReference type="ARBA" id="ARBA00022553"/>
    </source>
</evidence>
<comment type="caution">
    <text evidence="8">The sequence shown here is derived from an EMBL/GenBank/DDBJ whole genome shotgun (WGS) entry which is preliminary data.</text>
</comment>
<evidence type="ECO:0000313" key="8">
    <source>
        <dbReference type="EMBL" id="MBB6073200.1"/>
    </source>
</evidence>
<name>A0A841H576_9BACT</name>
<dbReference type="SUPFAM" id="SSF55781">
    <property type="entry name" value="GAF domain-like"/>
    <property type="match status" value="1"/>
</dbReference>
<dbReference type="Gene3D" id="3.30.565.10">
    <property type="entry name" value="Histidine kinase-like ATPase, C-terminal domain"/>
    <property type="match status" value="1"/>
</dbReference>